<organism evidence="1">
    <name type="scientific">Siphoviridae sp. ctHip2</name>
    <dbReference type="NCBI Taxonomy" id="2827830"/>
    <lineage>
        <taxon>Viruses</taxon>
        <taxon>Duplodnaviria</taxon>
        <taxon>Heunggongvirae</taxon>
        <taxon>Uroviricota</taxon>
        <taxon>Caudoviricetes</taxon>
    </lineage>
</organism>
<proteinExistence type="predicted"/>
<evidence type="ECO:0000313" key="1">
    <source>
        <dbReference type="EMBL" id="DAF42722.1"/>
    </source>
</evidence>
<protein>
    <submittedName>
        <fullName evidence="1">Uncharacterized protein</fullName>
    </submittedName>
</protein>
<reference evidence="1" key="1">
    <citation type="journal article" date="2021" name="Proc. Natl. Acad. Sci. U.S.A.">
        <title>A Catalog of Tens of Thousands of Viruses from Human Metagenomes Reveals Hidden Associations with Chronic Diseases.</title>
        <authorList>
            <person name="Tisza M.J."/>
            <person name="Buck C.B."/>
        </authorList>
    </citation>
    <scope>NUCLEOTIDE SEQUENCE</scope>
    <source>
        <strain evidence="1">CtHip2</strain>
    </source>
</reference>
<sequence length="111" mass="12924">MKLENINFNGETYNFSFSRYSSSNFIAILMGLPNDEYPDIITTNNSVMEKDENDPTEYVQIRTDNPEYVKLLVENGLIEEKPNFIMPQGYIGIMFFAPTEEFAKYIKENVK</sequence>
<name>A0A8S5RWA7_9CAUD</name>
<dbReference type="EMBL" id="BK032497">
    <property type="protein sequence ID" value="DAF42722.1"/>
    <property type="molecule type" value="Genomic_DNA"/>
</dbReference>
<accession>A0A8S5RWA7</accession>